<dbReference type="RefSeq" id="WP_042688681.1">
    <property type="nucleotide sequence ID" value="NZ_CP007264.1"/>
</dbReference>
<accession>W8P2M3</accession>
<organism evidence="1 2">
    <name type="scientific">Thermococcus nautili</name>
    <dbReference type="NCBI Taxonomy" id="195522"/>
    <lineage>
        <taxon>Archaea</taxon>
        <taxon>Methanobacteriati</taxon>
        <taxon>Methanobacteriota</taxon>
        <taxon>Thermococci</taxon>
        <taxon>Thermococcales</taxon>
        <taxon>Thermococcaceae</taxon>
        <taxon>Thermococcus</taxon>
    </lineage>
</organism>
<sequence length="240" mass="27146">MELLSTGIRKLDRAIGGGLIPNGNLLIIHNTYSTGWTIAFEIMRNRVEMGDFGVVTNTVLPLSTLEIELVPSGVDLRALGESGNLAVIDVFGSLHGIKYNEDFVYSGENLSADTFVPKYSMLFRTIEQEKMGDQRVVRVDFTLDGFAFFLGERNTLRIFQRFMALSEADGRESINLWVLNRDRTSGKFLSWFSLYAHYVIEVVSREGMGERLYVRKSPLLYTPREKGMSIERGRSGVILR</sequence>
<name>W8P2M3_9EURY</name>
<dbReference type="Gene3D" id="3.40.50.300">
    <property type="entry name" value="P-loop containing nucleotide triphosphate hydrolases"/>
    <property type="match status" value="1"/>
</dbReference>
<dbReference type="EMBL" id="CP007264">
    <property type="protein sequence ID" value="AHL21665.1"/>
    <property type="molecule type" value="Genomic_DNA"/>
</dbReference>
<dbReference type="KEGG" id="tnu:BD01_0032"/>
<dbReference type="HOGENOM" id="CLU_096716_0_0_2"/>
<evidence type="ECO:0008006" key="3">
    <source>
        <dbReference type="Google" id="ProtNLM"/>
    </source>
</evidence>
<evidence type="ECO:0000313" key="2">
    <source>
        <dbReference type="Proteomes" id="UP000019434"/>
    </source>
</evidence>
<proteinExistence type="predicted"/>
<dbReference type="Proteomes" id="UP000019434">
    <property type="component" value="Chromosome"/>
</dbReference>
<protein>
    <recommendedName>
        <fullName evidence="3">RecA-superfamily ATPases implicated in signal transduction</fullName>
    </recommendedName>
</protein>
<dbReference type="GeneID" id="24958322"/>
<dbReference type="OrthoDB" id="103620at2157"/>
<dbReference type="eggNOG" id="arCOG03808">
    <property type="taxonomic scope" value="Archaea"/>
</dbReference>
<evidence type="ECO:0000313" key="1">
    <source>
        <dbReference type="EMBL" id="AHL21665.1"/>
    </source>
</evidence>
<dbReference type="InterPro" id="IPR027417">
    <property type="entry name" value="P-loop_NTPase"/>
</dbReference>
<reference evidence="1 2" key="1">
    <citation type="submission" date="2014-02" db="EMBL/GenBank/DDBJ databases">
        <title>Genome Sequence of an Hyperthermophilic Archaeon, Thermococcus nautili 30-1, producing viral vesicles.</title>
        <authorList>
            <person name="Oberto J."/>
            <person name="Gaudin M."/>
            <person name="Cossu M."/>
            <person name="Gorlas A."/>
            <person name="Slesarev A."/>
            <person name="Marguet E."/>
            <person name="Forterre P."/>
        </authorList>
    </citation>
    <scope>NUCLEOTIDE SEQUENCE [LARGE SCALE GENOMIC DNA]</scope>
    <source>
        <strain evidence="1 2">30-1</strain>
    </source>
</reference>
<gene>
    <name evidence="1" type="ORF">BD01_0032</name>
</gene>
<keyword evidence="2" id="KW-1185">Reference proteome</keyword>
<dbReference type="AlphaFoldDB" id="W8P2M3"/>